<feature type="region of interest" description="Disordered" evidence="3">
    <location>
        <begin position="1537"/>
        <end position="1557"/>
    </location>
</feature>
<dbReference type="Gene3D" id="3.40.50.10810">
    <property type="entry name" value="Tandem AAA-ATPase domain"/>
    <property type="match status" value="1"/>
</dbReference>
<proteinExistence type="predicted"/>
<evidence type="ECO:0000259" key="4">
    <source>
        <dbReference type="PROSITE" id="PS51192"/>
    </source>
</evidence>
<dbReference type="Pfam" id="PF00271">
    <property type="entry name" value="Helicase_C"/>
    <property type="match status" value="1"/>
</dbReference>
<dbReference type="GO" id="GO:0005524">
    <property type="term" value="F:ATP binding"/>
    <property type="evidence" value="ECO:0007669"/>
    <property type="project" value="InterPro"/>
</dbReference>
<dbReference type="SUPFAM" id="SSF52540">
    <property type="entry name" value="P-loop containing nucleoside triphosphate hydrolases"/>
    <property type="match status" value="2"/>
</dbReference>
<feature type="compositionally biased region" description="Basic and acidic residues" evidence="3">
    <location>
        <begin position="1337"/>
        <end position="1370"/>
    </location>
</feature>
<sequence length="1557" mass="173481">MSSDGTIASGQPASANTSAANATPSFSRKTTNGGKKSKGWKHHIKTSLKGNAEKRPEMKLGFFDPFTHPAYKTDDKVKRFYGGHASNKNHPLKGREKTARWLIQEFEKDYPICDLKGIGHVNQAEPVTYRVVGNPDSVHKGVVDSVGLDTQQDIDAETTTSTKSSFQKGITDEDTEHSHFVGLAAQAFLSGSPNCLGPPLEACCIYLQMEKIGDYGRYKLPLYQSPLFPRVRDSKDLEPEVDDDSGEEDEAEQSEDGSSMGDNADDGDYDGEHADAYDESVVGEVNCQDSSDSDDEVEQPSAPETTCRNGFLPNQVTAIVWILQRFHGELPKLKEFETAKEQDARKRLSAPRLFGGILADSMGLGKTRAVTAALELMAAHGSRVEHNKSTGQQSYRPMLVLCPNVTVAAQWAKEFVSNTSRHVIKKIVVGGAKATNYAEGKNLDDRVTHIEAEDFREWPDHLSYMWNTENPRASMTVLIMPIDTWSARTIRTRTEDGERYSTFTQDNRGFSVVCVDEAHKIKNSLTKNWRSVYLLERAYTLLVTATPCTNDLVDLDGLARVLWTVPEQYLRTKRPDLWRRIRGLSNPEDLQLLETEDQCSDFRLLAGKPDLLEKLLCKDPGENGHDFTDIRNYLHPFESLAILKRGPGSTIYTDFEKTCPMSLEGLLPNVENSTVYIDLDDRLTRVYQLAHADLLIKYLKRLRKWSDVEIDREMEEDSDGEVGEPQSLATLRRKLQIASASMDVYGLDKLFDQHEYGTKVTHIAEMRKNNVDFRTLAPFLKKYKERMPNTALSLLKMAVRNSPVLRYILHDIKNHILDRDPGRRSRRGRPGTPKEKIKKLLVTEASPVLAFYYELVFQLIGLNARTLHSDLSQNDRDDLIKSFNSDEEDSVQIFIQMYTVGFAGTNLHKNCSRVIIASQAHSLPVQSQAVHRVIRVGQVSDVKVFRLIVNNSYHGFVESRQIEKALPELAARAQGDMNHILVQLLNLFDNEITAAWKSQDGQKLITERDLSEPSAPKTFYPSQDSISTLSASQATQATSNSASFHADKKLKISTEEAKATSVSALPKRSESLVKGEIGGGRGLEDTLCDPATSASSSASKSSTRSVGGVYQQRIAHSEPLKSFLARKCRADYHEEFKALIQKKGRLDHKKNQLRRKLSYYKRDNPGRLWTLEELNKQPVLELALERVLQVRLGAEELAMLPIPWIPLCAISAKKKREVQALVSEITVIETDVNAADKAASDEAENFKIQEAAKNTQGQMLIEKTEEQVQHGHSYGVVSAYAKPEVGEERNLVKEEHNPEDNDNWRSMPVGNYPSTIDESGAPAEGKEPGDRSSLNNDHQKVKFEPRADKAELKAAKSDAEDSEPNTKNEGIEPPAVVTSHVAVKREASPNDTTRSDLEAHAPTTADISRDVVMIDAACCHLAERHGSETGIKTDKQPGNSDMAVNMTETSAPLMTRGLRIKQEHESDIKSYSMLPSVNKEAGISENAGSDDENDDNLNMMGGTEEDTDEEITITNSRTVPREPVFISNDELRIVGERAVGSGAKKPFGPALSKREQS</sequence>
<organism evidence="5 6">
    <name type="scientific">Neoarthrinium moseri</name>
    <dbReference type="NCBI Taxonomy" id="1658444"/>
    <lineage>
        <taxon>Eukaryota</taxon>
        <taxon>Fungi</taxon>
        <taxon>Dikarya</taxon>
        <taxon>Ascomycota</taxon>
        <taxon>Pezizomycotina</taxon>
        <taxon>Sordariomycetes</taxon>
        <taxon>Xylariomycetidae</taxon>
        <taxon>Amphisphaeriales</taxon>
        <taxon>Apiosporaceae</taxon>
        <taxon>Neoarthrinium</taxon>
    </lineage>
</organism>
<comment type="caution">
    <text evidence="5">The sequence shown here is derived from an EMBL/GenBank/DDBJ whole genome shotgun (WGS) entry which is preliminary data.</text>
</comment>
<keyword evidence="2" id="KW-0067">ATP-binding</keyword>
<dbReference type="EMBL" id="JAFIMR010000008">
    <property type="protein sequence ID" value="KAI1875408.1"/>
    <property type="molecule type" value="Genomic_DNA"/>
</dbReference>
<evidence type="ECO:0000313" key="5">
    <source>
        <dbReference type="EMBL" id="KAI1875408.1"/>
    </source>
</evidence>
<accession>A0A9P9WQZ2</accession>
<dbReference type="InterPro" id="IPR014001">
    <property type="entry name" value="Helicase_ATP-bd"/>
</dbReference>
<feature type="compositionally biased region" description="Acidic residues" evidence="3">
    <location>
        <begin position="239"/>
        <end position="255"/>
    </location>
</feature>
<dbReference type="Pfam" id="PF00176">
    <property type="entry name" value="SNF2-rel_dom"/>
    <property type="match status" value="1"/>
</dbReference>
<gene>
    <name evidence="5" type="ORF">JX265_004466</name>
</gene>
<protein>
    <recommendedName>
        <fullName evidence="4">Helicase ATP-binding domain-containing protein</fullName>
    </recommendedName>
</protein>
<feature type="compositionally biased region" description="Polar residues" evidence="3">
    <location>
        <begin position="1"/>
        <end position="11"/>
    </location>
</feature>
<keyword evidence="6" id="KW-1185">Reference proteome</keyword>
<dbReference type="PANTHER" id="PTHR45629">
    <property type="entry name" value="SNF2/RAD54 FAMILY MEMBER"/>
    <property type="match status" value="1"/>
</dbReference>
<name>A0A9P9WQZ2_9PEZI</name>
<feature type="region of interest" description="Disordered" evidence="3">
    <location>
        <begin position="1482"/>
        <end position="1520"/>
    </location>
</feature>
<feature type="region of interest" description="Disordered" evidence="3">
    <location>
        <begin position="1291"/>
        <end position="1376"/>
    </location>
</feature>
<feature type="compositionally biased region" description="Basic and acidic residues" evidence="3">
    <location>
        <begin position="1291"/>
        <end position="1303"/>
    </location>
</feature>
<evidence type="ECO:0000256" key="3">
    <source>
        <dbReference type="SAM" id="MobiDB-lite"/>
    </source>
</evidence>
<dbReference type="InterPro" id="IPR001650">
    <property type="entry name" value="Helicase_C-like"/>
</dbReference>
<feature type="region of interest" description="Disordered" evidence="3">
    <location>
        <begin position="1"/>
        <end position="53"/>
    </location>
</feature>
<feature type="domain" description="Helicase ATP-binding" evidence="4">
    <location>
        <begin position="347"/>
        <end position="565"/>
    </location>
</feature>
<keyword evidence="1" id="KW-0547">Nucleotide-binding</keyword>
<feature type="region of interest" description="Disordered" evidence="3">
    <location>
        <begin position="1083"/>
        <end position="1105"/>
    </location>
</feature>
<dbReference type="InterPro" id="IPR038718">
    <property type="entry name" value="SNF2-like_sf"/>
</dbReference>
<dbReference type="PANTHER" id="PTHR45629:SF7">
    <property type="entry name" value="DNA EXCISION REPAIR PROTEIN ERCC-6-RELATED"/>
    <property type="match status" value="1"/>
</dbReference>
<dbReference type="PROSITE" id="PS51192">
    <property type="entry name" value="HELICASE_ATP_BIND_1"/>
    <property type="match status" value="1"/>
</dbReference>
<dbReference type="InterPro" id="IPR000330">
    <property type="entry name" value="SNF2_N"/>
</dbReference>
<feature type="region of interest" description="Disordered" evidence="3">
    <location>
        <begin position="231"/>
        <end position="309"/>
    </location>
</feature>
<feature type="compositionally biased region" description="Basic residues" evidence="3">
    <location>
        <begin position="35"/>
        <end position="46"/>
    </location>
</feature>
<evidence type="ECO:0000313" key="6">
    <source>
        <dbReference type="Proteomes" id="UP000829685"/>
    </source>
</evidence>
<dbReference type="Gene3D" id="3.40.50.300">
    <property type="entry name" value="P-loop containing nucleotide triphosphate hydrolases"/>
    <property type="match status" value="1"/>
</dbReference>
<feature type="compositionally biased region" description="Low complexity" evidence="3">
    <location>
        <begin position="12"/>
        <end position="25"/>
    </location>
</feature>
<dbReference type="InterPro" id="IPR050496">
    <property type="entry name" value="SNF2_RAD54_helicase_repair"/>
</dbReference>
<evidence type="ECO:0000256" key="1">
    <source>
        <dbReference type="ARBA" id="ARBA00022741"/>
    </source>
</evidence>
<dbReference type="Proteomes" id="UP000829685">
    <property type="component" value="Unassembled WGS sequence"/>
</dbReference>
<reference evidence="5" key="1">
    <citation type="submission" date="2021-03" db="EMBL/GenBank/DDBJ databases">
        <title>Revisited historic fungal species revealed as producer of novel bioactive compounds through whole genome sequencing and comparative genomics.</title>
        <authorList>
            <person name="Vignolle G.A."/>
            <person name="Hochenegger N."/>
            <person name="Mach R.L."/>
            <person name="Mach-Aigner A.R."/>
            <person name="Javad Rahimi M."/>
            <person name="Salim K.A."/>
            <person name="Chan C.M."/>
            <person name="Lim L.B.L."/>
            <person name="Cai F."/>
            <person name="Druzhinina I.S."/>
            <person name="U'Ren J.M."/>
            <person name="Derntl C."/>
        </authorList>
    </citation>
    <scope>NUCLEOTIDE SEQUENCE</scope>
    <source>
        <strain evidence="5">TUCIM 5799</strain>
    </source>
</reference>
<evidence type="ECO:0000256" key="2">
    <source>
        <dbReference type="ARBA" id="ARBA00022840"/>
    </source>
</evidence>
<dbReference type="SMART" id="SM00487">
    <property type="entry name" value="DEXDc"/>
    <property type="match status" value="1"/>
</dbReference>
<feature type="compositionally biased region" description="Low complexity" evidence="3">
    <location>
        <begin position="1091"/>
        <end position="1105"/>
    </location>
</feature>
<dbReference type="InterPro" id="IPR027417">
    <property type="entry name" value="P-loop_NTPase"/>
</dbReference>